<keyword evidence="2" id="KW-0813">Transport</keyword>
<accession>A0A7J0GW31</accession>
<sequence>MRENFDLPVTYAGERQNLTPPSSSTTKDEVQWLPLQNHPVFAAVDGGDARSDAFRAPKNLLACDGASRLYCWDSHKQCLHRISIRLGDPDQSSVLAASPSKVLQADVRLPFVVNKISINRNGSAILLAGSDGLCVMYLYGRASMNDGATICRTVSIGSQIYFNSNNIIRTLEISWHPYSDTHLGILSSDSVFRLFDLSSALGQPEQEYYLQPVEPGRCRNASSICPVDFSFGGDHLWDRFSIFVLFSDGSIYILCPVVPFGSVYKWESMLEIYSDAQTFRLKSANPRAVSNSNFAISWLEATFPELHHQETGGGNLSALKAQPYTLFDASISMQGPLLNVCHGGEEDSEARVTECEGRAVSLLYNTISKDSVLVTAWSGGQLQIDALADEIQPVWVVGDRSIVTLDQTPDHTVWSGHPPPLLRLAMVDLALPGKKGSSSLISMFVDPLIPERIYTLHDGGIDSIVLHFLPFTNQTSDKDESIRTPSVHSVLSTCQGQSSRPSPLFGFVALSDSFGYSWIVGLTSSQECIVLEMKSWDILLPILVDTEKKSTSLDESRDVDTPDIISKELLDGPKPVLFFLLRCQNCAPLLLTLSKVYFELKHHGPHLKKIIEDQHDRLREAQQKLLKVEEKQEKLEERVSRTTELHSLLEERLQRLRKLPGMHKRPLSKAEREFKSDLDRFTGVELDALHSSIEALNARLQRYTCSLQNNLSNQQRQIPGRRKNYVQDNQILDLQSSISKLSIVNGENTKKVKLLESALQSRESSS</sequence>
<dbReference type="EMBL" id="BJWL01000024">
    <property type="protein sequence ID" value="GFZ15003.1"/>
    <property type="molecule type" value="Genomic_DNA"/>
</dbReference>
<keyword evidence="5" id="KW-0811">Translocation</keyword>
<organism evidence="9 10">
    <name type="scientific">Actinidia rufa</name>
    <dbReference type="NCBI Taxonomy" id="165716"/>
    <lineage>
        <taxon>Eukaryota</taxon>
        <taxon>Viridiplantae</taxon>
        <taxon>Streptophyta</taxon>
        <taxon>Embryophyta</taxon>
        <taxon>Tracheophyta</taxon>
        <taxon>Spermatophyta</taxon>
        <taxon>Magnoliopsida</taxon>
        <taxon>eudicotyledons</taxon>
        <taxon>Gunneridae</taxon>
        <taxon>Pentapetalae</taxon>
        <taxon>asterids</taxon>
        <taxon>Ericales</taxon>
        <taxon>Actinidiaceae</taxon>
        <taxon>Actinidia</taxon>
    </lineage>
</organism>
<dbReference type="SUPFAM" id="SSF50978">
    <property type="entry name" value="WD40 repeat-like"/>
    <property type="match status" value="1"/>
</dbReference>
<feature type="coiled-coil region" evidence="8">
    <location>
        <begin position="611"/>
        <end position="652"/>
    </location>
</feature>
<dbReference type="GO" id="GO:0000056">
    <property type="term" value="P:ribosomal small subunit export from nucleus"/>
    <property type="evidence" value="ECO:0007669"/>
    <property type="project" value="InterPro"/>
</dbReference>
<dbReference type="GO" id="GO:0017056">
    <property type="term" value="F:structural constituent of nuclear pore"/>
    <property type="evidence" value="ECO:0007669"/>
    <property type="project" value="InterPro"/>
</dbReference>
<dbReference type="OrthoDB" id="341482at2759"/>
<evidence type="ECO:0000256" key="8">
    <source>
        <dbReference type="SAM" id="Coils"/>
    </source>
</evidence>
<dbReference type="InterPro" id="IPR037700">
    <property type="entry name" value="NUP88/NUP82"/>
</dbReference>
<reference evidence="9 10" key="1">
    <citation type="submission" date="2019-07" db="EMBL/GenBank/DDBJ databases">
        <title>De Novo Assembly of kiwifruit Actinidia rufa.</title>
        <authorList>
            <person name="Sugita-Konishi S."/>
            <person name="Sato K."/>
            <person name="Mori E."/>
            <person name="Abe Y."/>
            <person name="Kisaki G."/>
            <person name="Hamano K."/>
            <person name="Suezawa K."/>
            <person name="Otani M."/>
            <person name="Fukuda T."/>
            <person name="Manabe T."/>
            <person name="Gomi K."/>
            <person name="Tabuchi M."/>
            <person name="Akimitsu K."/>
            <person name="Kataoka I."/>
        </authorList>
    </citation>
    <scope>NUCLEOTIDE SEQUENCE [LARGE SCALE GENOMIC DNA]</scope>
    <source>
        <strain evidence="10">cv. Fuchu</strain>
    </source>
</reference>
<evidence type="ECO:0000256" key="1">
    <source>
        <dbReference type="ARBA" id="ARBA00004567"/>
    </source>
</evidence>
<evidence type="ECO:0000256" key="6">
    <source>
        <dbReference type="ARBA" id="ARBA00023132"/>
    </source>
</evidence>
<comment type="caution">
    <text evidence="9">The sequence shown here is derived from an EMBL/GenBank/DDBJ whole genome shotgun (WGS) entry which is preliminary data.</text>
</comment>
<dbReference type="AlphaFoldDB" id="A0A7J0GW31"/>
<dbReference type="GO" id="GO:0005643">
    <property type="term" value="C:nuclear pore"/>
    <property type="evidence" value="ECO:0007669"/>
    <property type="project" value="UniProtKB-SubCell"/>
</dbReference>
<dbReference type="Pfam" id="PF10168">
    <property type="entry name" value="Nup88"/>
    <property type="match status" value="1"/>
</dbReference>
<evidence type="ECO:0000256" key="7">
    <source>
        <dbReference type="ARBA" id="ARBA00023242"/>
    </source>
</evidence>
<evidence type="ECO:0000313" key="10">
    <source>
        <dbReference type="Proteomes" id="UP000585474"/>
    </source>
</evidence>
<dbReference type="PANTHER" id="PTHR13257">
    <property type="entry name" value="NUCLEOPORIN NUP84-RELATED"/>
    <property type="match status" value="1"/>
</dbReference>
<evidence type="ECO:0000256" key="4">
    <source>
        <dbReference type="ARBA" id="ARBA00022927"/>
    </source>
</evidence>
<dbReference type="InterPro" id="IPR036322">
    <property type="entry name" value="WD40_repeat_dom_sf"/>
</dbReference>
<dbReference type="GO" id="GO:0000055">
    <property type="term" value="P:ribosomal large subunit export from nucleus"/>
    <property type="evidence" value="ECO:0007669"/>
    <property type="project" value="InterPro"/>
</dbReference>
<evidence type="ECO:0000256" key="5">
    <source>
        <dbReference type="ARBA" id="ARBA00023010"/>
    </source>
</evidence>
<name>A0A7J0GW31_9ERIC</name>
<keyword evidence="7" id="KW-0539">Nucleus</keyword>
<evidence type="ECO:0000256" key="2">
    <source>
        <dbReference type="ARBA" id="ARBA00022448"/>
    </source>
</evidence>
<dbReference type="GO" id="GO:0006606">
    <property type="term" value="P:protein import into nucleus"/>
    <property type="evidence" value="ECO:0007669"/>
    <property type="project" value="TreeGrafter"/>
</dbReference>
<dbReference type="InterPro" id="IPR019321">
    <property type="entry name" value="Nucleoporin_Nup88"/>
</dbReference>
<dbReference type="GO" id="GO:0006406">
    <property type="term" value="P:mRNA export from nucleus"/>
    <property type="evidence" value="ECO:0007669"/>
    <property type="project" value="TreeGrafter"/>
</dbReference>
<keyword evidence="8" id="KW-0175">Coiled coil</keyword>
<dbReference type="Proteomes" id="UP000585474">
    <property type="component" value="Unassembled WGS sequence"/>
</dbReference>
<dbReference type="PANTHER" id="PTHR13257:SF0">
    <property type="entry name" value="NUCLEAR PORE COMPLEX PROTEIN NUP88"/>
    <property type="match status" value="1"/>
</dbReference>
<evidence type="ECO:0000256" key="3">
    <source>
        <dbReference type="ARBA" id="ARBA00022816"/>
    </source>
</evidence>
<keyword evidence="3" id="KW-0509">mRNA transport</keyword>
<keyword evidence="6" id="KW-0906">Nuclear pore complex</keyword>
<keyword evidence="4" id="KW-0653">Protein transport</keyword>
<evidence type="ECO:0000313" key="9">
    <source>
        <dbReference type="EMBL" id="GFZ15003.1"/>
    </source>
</evidence>
<keyword evidence="10" id="KW-1185">Reference proteome</keyword>
<gene>
    <name evidence="9" type="ORF">Acr_24g0011930</name>
</gene>
<protein>
    <submittedName>
        <fullName evidence="9">Nuclear pore complex protein-like protein</fullName>
    </submittedName>
</protein>
<proteinExistence type="predicted"/>
<comment type="subcellular location">
    <subcellularLocation>
        <location evidence="1">Nucleus</location>
        <location evidence="1">Nuclear pore complex</location>
    </subcellularLocation>
</comment>